<accession>A0AAV4C6G0</accession>
<evidence type="ECO:0008006" key="10">
    <source>
        <dbReference type="Google" id="ProtNLM"/>
    </source>
</evidence>
<keyword evidence="3" id="KW-0964">Secreted</keyword>
<evidence type="ECO:0000256" key="5">
    <source>
        <dbReference type="ARBA" id="ARBA00023320"/>
    </source>
</evidence>
<keyword evidence="4" id="KW-0027">Amidation</keyword>
<proteinExistence type="inferred from homology"/>
<evidence type="ECO:0000256" key="2">
    <source>
        <dbReference type="ARBA" id="ARBA00007604"/>
    </source>
</evidence>
<sequence length="299" mass="33176">MGSPCLIRTTTVIFSILLALFTSPVTSTPLLEKDGIKSGKSASVERCLAALKSGDVRSADDHGGLQASAVELGASAQSNQALDTDCSAVLEEYQQRVSKSLDRRSRDISGSDRDLMLRAHSLVARLMEETGAQQTEHENIKDEGSSSSRHKELPPALIRLHALAKLKEQLQQRKDSDLMKLIHMNPSAAAAAASAVNDDDLDHIKSDDRSEINEMPFIQSLGSTRSDRGLWTPTLEDRVAKRSSYGKWYSKGRFLQNQKRNTLSINNAMMAITNMMLADQKERLQRNRERIRQQMLLQG</sequence>
<evidence type="ECO:0000313" key="8">
    <source>
        <dbReference type="EMBL" id="GFO26264.1"/>
    </source>
</evidence>
<gene>
    <name evidence="8" type="ORF">PoB_005276900</name>
</gene>
<evidence type="ECO:0000313" key="9">
    <source>
        <dbReference type="Proteomes" id="UP000735302"/>
    </source>
</evidence>
<evidence type="ECO:0000256" key="4">
    <source>
        <dbReference type="ARBA" id="ARBA00022815"/>
    </source>
</evidence>
<comment type="caution">
    <text evidence="8">The sequence shown here is derived from an EMBL/GenBank/DDBJ whole genome shotgun (WGS) entry which is preliminary data.</text>
</comment>
<feature type="region of interest" description="Disordered" evidence="6">
    <location>
        <begin position="129"/>
        <end position="151"/>
    </location>
</feature>
<reference evidence="8 9" key="1">
    <citation type="journal article" date="2021" name="Elife">
        <title>Chloroplast acquisition without the gene transfer in kleptoplastic sea slugs, Plakobranchus ocellatus.</title>
        <authorList>
            <person name="Maeda T."/>
            <person name="Takahashi S."/>
            <person name="Yoshida T."/>
            <person name="Shimamura S."/>
            <person name="Takaki Y."/>
            <person name="Nagai Y."/>
            <person name="Toyoda A."/>
            <person name="Suzuki Y."/>
            <person name="Arimoto A."/>
            <person name="Ishii H."/>
            <person name="Satoh N."/>
            <person name="Nishiyama T."/>
            <person name="Hasebe M."/>
            <person name="Maruyama T."/>
            <person name="Minagawa J."/>
            <person name="Obokata J."/>
            <person name="Shigenobu S."/>
        </authorList>
    </citation>
    <scope>NUCLEOTIDE SEQUENCE [LARGE SCALE GENOMIC DNA]</scope>
</reference>
<feature type="signal peptide" evidence="7">
    <location>
        <begin position="1"/>
        <end position="27"/>
    </location>
</feature>
<keyword evidence="5" id="KW-0527">Neuropeptide</keyword>
<dbReference type="Proteomes" id="UP000735302">
    <property type="component" value="Unassembled WGS sequence"/>
</dbReference>
<dbReference type="Pfam" id="PF02323">
    <property type="entry name" value="ELH"/>
    <property type="match status" value="1"/>
</dbReference>
<evidence type="ECO:0000256" key="6">
    <source>
        <dbReference type="SAM" id="MobiDB-lite"/>
    </source>
</evidence>
<organism evidence="8 9">
    <name type="scientific">Plakobranchus ocellatus</name>
    <dbReference type="NCBI Taxonomy" id="259542"/>
    <lineage>
        <taxon>Eukaryota</taxon>
        <taxon>Metazoa</taxon>
        <taxon>Spiralia</taxon>
        <taxon>Lophotrochozoa</taxon>
        <taxon>Mollusca</taxon>
        <taxon>Gastropoda</taxon>
        <taxon>Heterobranchia</taxon>
        <taxon>Euthyneura</taxon>
        <taxon>Panpulmonata</taxon>
        <taxon>Sacoglossa</taxon>
        <taxon>Placobranchoidea</taxon>
        <taxon>Plakobranchidae</taxon>
        <taxon>Plakobranchus</taxon>
    </lineage>
</organism>
<comment type="subcellular location">
    <subcellularLocation>
        <location evidence="1">Secreted</location>
    </subcellularLocation>
</comment>
<evidence type="ECO:0000256" key="3">
    <source>
        <dbReference type="ARBA" id="ARBA00022525"/>
    </source>
</evidence>
<dbReference type="GO" id="GO:0005179">
    <property type="term" value="F:hormone activity"/>
    <property type="evidence" value="ECO:0007669"/>
    <property type="project" value="InterPro"/>
</dbReference>
<dbReference type="EMBL" id="BLXT01005798">
    <property type="protein sequence ID" value="GFO26264.1"/>
    <property type="molecule type" value="Genomic_DNA"/>
</dbReference>
<keyword evidence="9" id="KW-1185">Reference proteome</keyword>
<evidence type="ECO:0000256" key="1">
    <source>
        <dbReference type="ARBA" id="ARBA00004613"/>
    </source>
</evidence>
<feature type="chain" id="PRO_5043506502" description="Corticotropin-releasing factor domain-containing protein" evidence="7">
    <location>
        <begin position="28"/>
        <end position="299"/>
    </location>
</feature>
<dbReference type="InterPro" id="IPR003424">
    <property type="entry name" value="ELH"/>
</dbReference>
<evidence type="ECO:0000256" key="7">
    <source>
        <dbReference type="SAM" id="SignalP"/>
    </source>
</evidence>
<name>A0AAV4C6G0_9GAST</name>
<feature type="compositionally biased region" description="Basic and acidic residues" evidence="6">
    <location>
        <begin position="135"/>
        <end position="151"/>
    </location>
</feature>
<protein>
    <recommendedName>
        <fullName evidence="10">Corticotropin-releasing factor domain-containing protein</fullName>
    </recommendedName>
</protein>
<dbReference type="GO" id="GO:0007218">
    <property type="term" value="P:neuropeptide signaling pathway"/>
    <property type="evidence" value="ECO:0007669"/>
    <property type="project" value="UniProtKB-KW"/>
</dbReference>
<keyword evidence="7" id="KW-0732">Signal</keyword>
<dbReference type="GO" id="GO:0005576">
    <property type="term" value="C:extracellular region"/>
    <property type="evidence" value="ECO:0007669"/>
    <property type="project" value="UniProtKB-SubCell"/>
</dbReference>
<dbReference type="AlphaFoldDB" id="A0AAV4C6G0"/>
<comment type="similarity">
    <text evidence="2">Belongs to the molluscan ELH family.</text>
</comment>